<evidence type="ECO:0000313" key="4">
    <source>
        <dbReference type="Proteomes" id="UP000520767"/>
    </source>
</evidence>
<keyword evidence="2" id="KW-0812">Transmembrane</keyword>
<dbReference type="EMBL" id="JACHJQ010000005">
    <property type="protein sequence ID" value="MBB4909004.1"/>
    <property type="molecule type" value="Genomic_DNA"/>
</dbReference>
<accession>A0A7W7Q992</accession>
<comment type="caution">
    <text evidence="3">The sequence shown here is derived from an EMBL/GenBank/DDBJ whole genome shotgun (WGS) entry which is preliminary data.</text>
</comment>
<feature type="region of interest" description="Disordered" evidence="1">
    <location>
        <begin position="132"/>
        <end position="175"/>
    </location>
</feature>
<feature type="transmembrane region" description="Helical" evidence="2">
    <location>
        <begin position="34"/>
        <end position="54"/>
    </location>
</feature>
<dbReference type="RefSeq" id="WP_184813065.1">
    <property type="nucleotide sequence ID" value="NZ_JACHJQ010000005.1"/>
</dbReference>
<reference evidence="3 4" key="1">
    <citation type="submission" date="2020-08" db="EMBL/GenBank/DDBJ databases">
        <title>Genomic Encyclopedia of Type Strains, Phase III (KMG-III): the genomes of soil and plant-associated and newly described type strains.</title>
        <authorList>
            <person name="Whitman W."/>
        </authorList>
    </citation>
    <scope>NUCLEOTIDE SEQUENCE [LARGE SCALE GENOMIC DNA]</scope>
    <source>
        <strain evidence="3 4">CECT 8960</strain>
    </source>
</reference>
<name>A0A7W7Q992_9PSEU</name>
<organism evidence="3 4">
    <name type="scientific">Actinophytocola algeriensis</name>
    <dbReference type="NCBI Taxonomy" id="1768010"/>
    <lineage>
        <taxon>Bacteria</taxon>
        <taxon>Bacillati</taxon>
        <taxon>Actinomycetota</taxon>
        <taxon>Actinomycetes</taxon>
        <taxon>Pseudonocardiales</taxon>
        <taxon>Pseudonocardiaceae</taxon>
    </lineage>
</organism>
<protein>
    <submittedName>
        <fullName evidence="3">Uncharacterized protein</fullName>
    </submittedName>
</protein>
<feature type="transmembrane region" description="Helical" evidence="2">
    <location>
        <begin position="101"/>
        <end position="123"/>
    </location>
</feature>
<dbReference type="AlphaFoldDB" id="A0A7W7Q992"/>
<keyword evidence="2" id="KW-0472">Membrane</keyword>
<proteinExistence type="predicted"/>
<dbReference type="Proteomes" id="UP000520767">
    <property type="component" value="Unassembled WGS sequence"/>
</dbReference>
<gene>
    <name evidence="3" type="ORF">FHR82_005257</name>
</gene>
<evidence type="ECO:0000313" key="3">
    <source>
        <dbReference type="EMBL" id="MBB4909004.1"/>
    </source>
</evidence>
<feature type="transmembrane region" description="Helical" evidence="2">
    <location>
        <begin position="66"/>
        <end position="89"/>
    </location>
</feature>
<evidence type="ECO:0000256" key="1">
    <source>
        <dbReference type="SAM" id="MobiDB-lite"/>
    </source>
</evidence>
<keyword evidence="4" id="KW-1185">Reference proteome</keyword>
<dbReference type="NCBIfam" id="NF037996">
    <property type="entry name" value="B-4DMT"/>
    <property type="match status" value="1"/>
</dbReference>
<evidence type="ECO:0000256" key="2">
    <source>
        <dbReference type="SAM" id="Phobius"/>
    </source>
</evidence>
<dbReference type="InterPro" id="IPR047958">
    <property type="entry name" value="B-4DMT-like"/>
</dbReference>
<keyword evidence="2" id="KW-1133">Transmembrane helix</keyword>
<sequence length="175" mass="18433">MRTWLLRGVVMAVVHAVAETVRADFGVHHPTSRTVFEALVLGALAGVAAVWGAVDRWRDVEDAGRAWLIASLIAGWGAAVLAVIGKSVFVDQTGVADLGGALTGGAAFTALLVLIPAAIGLAAGHWIRSSRSAAVDDEDDRDDLDRDGREDADSEDGRDEDKPQRGGPTRSRPRS</sequence>